<dbReference type="UniPathway" id="UPA00111">
    <property type="reaction ID" value="UER00527"/>
</dbReference>
<dbReference type="PANTHER" id="PTHR12588">
    <property type="entry name" value="MYOINOSITOL OXYGENASE"/>
    <property type="match status" value="1"/>
</dbReference>
<feature type="binding site" evidence="10">
    <location>
        <position position="208"/>
    </location>
    <ligand>
        <name>Fe cation</name>
        <dbReference type="ChEBI" id="CHEBI:24875"/>
        <label>1</label>
    </ligand>
</feature>
<evidence type="ECO:0000256" key="2">
    <source>
        <dbReference type="ARBA" id="ARBA00005167"/>
    </source>
</evidence>
<keyword evidence="9 10" id="KW-0408">Iron</keyword>
<evidence type="ECO:0000256" key="8">
    <source>
        <dbReference type="ARBA" id="ARBA00023002"/>
    </source>
</evidence>
<comment type="subcellular location">
    <subcellularLocation>
        <location evidence="1">Cytoplasm</location>
    </subcellularLocation>
</comment>
<comment type="pathway">
    <text evidence="2">Polyol metabolism; myo-inositol degradation into D-glucuronate; D-glucuronate from myo-inositol: step 1/1.</text>
</comment>
<keyword evidence="7 10" id="KW-0479">Metal-binding</keyword>
<gene>
    <name evidence="12" type="ORF">Ahy_B03g066101</name>
</gene>
<feature type="region of interest" description="Disordered" evidence="11">
    <location>
        <begin position="359"/>
        <end position="406"/>
    </location>
</feature>
<evidence type="ECO:0000256" key="5">
    <source>
        <dbReference type="ARBA" id="ARBA00022490"/>
    </source>
</evidence>
<feature type="binding site" evidence="10">
    <location>
        <position position="234"/>
    </location>
    <ligand>
        <name>Fe cation</name>
        <dbReference type="ChEBI" id="CHEBI:24875"/>
        <label>1</label>
    </ligand>
</feature>
<dbReference type="GO" id="GO:0005737">
    <property type="term" value="C:cytoplasm"/>
    <property type="evidence" value="ECO:0007669"/>
    <property type="project" value="UniProtKB-SubCell"/>
</dbReference>
<organism evidence="12 13">
    <name type="scientific">Arachis hypogaea</name>
    <name type="common">Peanut</name>
    <dbReference type="NCBI Taxonomy" id="3818"/>
    <lineage>
        <taxon>Eukaryota</taxon>
        <taxon>Viridiplantae</taxon>
        <taxon>Streptophyta</taxon>
        <taxon>Embryophyta</taxon>
        <taxon>Tracheophyta</taxon>
        <taxon>Spermatophyta</taxon>
        <taxon>Magnoliopsida</taxon>
        <taxon>eudicotyledons</taxon>
        <taxon>Gunneridae</taxon>
        <taxon>Pentapetalae</taxon>
        <taxon>rosids</taxon>
        <taxon>fabids</taxon>
        <taxon>Fabales</taxon>
        <taxon>Fabaceae</taxon>
        <taxon>Papilionoideae</taxon>
        <taxon>50 kb inversion clade</taxon>
        <taxon>dalbergioids sensu lato</taxon>
        <taxon>Dalbergieae</taxon>
        <taxon>Pterocarpus clade</taxon>
        <taxon>Arachis</taxon>
    </lineage>
</organism>
<keyword evidence="6" id="KW-0060">Ascorbate biosynthesis</keyword>
<comment type="cofactor">
    <cofactor evidence="10">
        <name>Fe cation</name>
        <dbReference type="ChEBI" id="CHEBI:24875"/>
    </cofactor>
    <text evidence="10">Binds 2 iron ions per subunit.</text>
</comment>
<comment type="caution">
    <text evidence="12">The sequence shown here is derived from an EMBL/GenBank/DDBJ whole genome shotgun (WGS) entry which is preliminary data.</text>
</comment>
<dbReference type="Proteomes" id="UP000289738">
    <property type="component" value="Chromosome B03"/>
</dbReference>
<name>A0A445A346_ARAHY</name>
<accession>A0A445A346</accession>
<dbReference type="GO" id="GO:0019853">
    <property type="term" value="P:L-ascorbic acid biosynthetic process"/>
    <property type="evidence" value="ECO:0007669"/>
    <property type="project" value="UniProtKB-KW"/>
</dbReference>
<proteinExistence type="inferred from homology"/>
<keyword evidence="5" id="KW-0963">Cytoplasm</keyword>
<protein>
    <recommendedName>
        <fullName evidence="4">inositol oxygenase</fullName>
        <ecNumber evidence="4">1.13.99.1</ecNumber>
    </recommendedName>
</protein>
<evidence type="ECO:0000256" key="6">
    <source>
        <dbReference type="ARBA" id="ARBA00022644"/>
    </source>
</evidence>
<dbReference type="STRING" id="3818.A0A445A346"/>
<dbReference type="PANTHER" id="PTHR12588:SF14">
    <property type="entry name" value="INOSITOL OXYGENASE 2"/>
    <property type="match status" value="1"/>
</dbReference>
<feature type="binding site" evidence="10">
    <location>
        <position position="267"/>
    </location>
    <ligand>
        <name>Fe cation</name>
        <dbReference type="ChEBI" id="CHEBI:24875"/>
        <label>1</label>
    </ligand>
</feature>
<comment type="similarity">
    <text evidence="3">Belongs to the myo-inositol oxygenase family.</text>
</comment>
<evidence type="ECO:0000256" key="11">
    <source>
        <dbReference type="SAM" id="MobiDB-lite"/>
    </source>
</evidence>
<evidence type="ECO:0000256" key="9">
    <source>
        <dbReference type="ARBA" id="ARBA00023004"/>
    </source>
</evidence>
<dbReference type="GO" id="GO:0019310">
    <property type="term" value="P:inositol catabolic process"/>
    <property type="evidence" value="ECO:0007669"/>
    <property type="project" value="InterPro"/>
</dbReference>
<evidence type="ECO:0000256" key="4">
    <source>
        <dbReference type="ARBA" id="ARBA00011919"/>
    </source>
</evidence>
<reference evidence="12 13" key="1">
    <citation type="submission" date="2019-01" db="EMBL/GenBank/DDBJ databases">
        <title>Sequencing of cultivated peanut Arachis hypogaea provides insights into genome evolution and oil improvement.</title>
        <authorList>
            <person name="Chen X."/>
        </authorList>
    </citation>
    <scope>NUCLEOTIDE SEQUENCE [LARGE SCALE GENOMIC DNA]</scope>
    <source>
        <strain evidence="13">cv. Fuhuasheng</strain>
        <tissue evidence="12">Leaves</tissue>
    </source>
</reference>
<dbReference type="InterPro" id="IPR007828">
    <property type="entry name" value="Inositol_oxygenase"/>
</dbReference>
<dbReference type="GO" id="GO:0005506">
    <property type="term" value="F:iron ion binding"/>
    <property type="evidence" value="ECO:0007669"/>
    <property type="project" value="InterPro"/>
</dbReference>
<feature type="binding site" evidence="10">
    <location>
        <position position="155"/>
    </location>
    <ligand>
        <name>Fe cation</name>
        <dbReference type="ChEBI" id="CHEBI:24875"/>
        <label>1</label>
    </ligand>
</feature>
<dbReference type="EMBL" id="SDMP01000013">
    <property type="protein sequence ID" value="RYR20866.1"/>
    <property type="molecule type" value="Genomic_DNA"/>
</dbReference>
<evidence type="ECO:0000256" key="3">
    <source>
        <dbReference type="ARBA" id="ARBA00005286"/>
    </source>
</evidence>
<dbReference type="EC" id="1.13.99.1" evidence="4"/>
<dbReference type="SUPFAM" id="SSF109604">
    <property type="entry name" value="HD-domain/PDEase-like"/>
    <property type="match status" value="1"/>
</dbReference>
<feature type="binding site" evidence="10">
    <location>
        <position position="130"/>
    </location>
    <ligand>
        <name>Fe cation</name>
        <dbReference type="ChEBI" id="CHEBI:24875"/>
        <label>1</label>
    </ligand>
</feature>
<evidence type="ECO:0000256" key="10">
    <source>
        <dbReference type="PIRSR" id="PIRSR607828-2"/>
    </source>
</evidence>
<dbReference type="GO" id="GO:0050113">
    <property type="term" value="F:inositol oxygenase activity"/>
    <property type="evidence" value="ECO:0007669"/>
    <property type="project" value="UniProtKB-EC"/>
</dbReference>
<evidence type="ECO:0000256" key="1">
    <source>
        <dbReference type="ARBA" id="ARBA00004496"/>
    </source>
</evidence>
<keyword evidence="13" id="KW-1185">Reference proteome</keyword>
<keyword evidence="8" id="KW-0560">Oxidoreductase</keyword>
<evidence type="ECO:0000313" key="13">
    <source>
        <dbReference type="Proteomes" id="UP000289738"/>
    </source>
</evidence>
<dbReference type="Pfam" id="PF05153">
    <property type="entry name" value="MIOX"/>
    <property type="match status" value="2"/>
</dbReference>
<dbReference type="AlphaFoldDB" id="A0A445A346"/>
<evidence type="ECO:0000313" key="12">
    <source>
        <dbReference type="EMBL" id="RYR20866.1"/>
    </source>
</evidence>
<evidence type="ECO:0000256" key="7">
    <source>
        <dbReference type="ARBA" id="ARBA00022723"/>
    </source>
</evidence>
<sequence>MMTILAKQPALGSQFDEKSVHTVTEEAKKVALNGEFSLQKESSHNGFTAPEINSFGHSFRDYDAESERQKGVEEFYRLQHINQTYDFVKKMREHYQKLDKAEMSIWECCELLNQVVDESDPDLDEPQIQHLLQSAEAIRKDYPNEDWLHLTALIHGDTFPVGCAFDEANIHHKYFKDNPDFKNPAYNTKEGVYTKGCGLNNVMMSWGHDDYMYLVAKENGSTLPSAGLFIIRYHSFYALHKEGAYAHLMNDEDRENLKWLHVFNKYDLYSKSKVLVDVEKVKPYYQSLIEKYFPAKLKCMPFEFDLNTVPMVEGADEEFEQQTDSPDEVIVTQPIFENMKNTLALISCFQRLTESLSHSHSHTGRGLAVEPSQSRRELRSENASLSHGSSHRRRATAVEPPQQPSRTEKLLQMEILGLNYLVIRQRLYSWGLELVKGYLEYVQTSKAAQPGNKNRRLKHIKTAQPGKLSVALRSHRFFLRCALCPPTPSPISFLQKAELPSTLASTTAVRSGPQPLLIALRGFSLRPFGVLQVSKPCFLSPIAGAQLFPRRIRTSTCRMISIKAIPIPKAVQQEDDMIVVKEKPMSKTIDDIKRMIVVDLTHLKGTRGTYPGMRSCVVTLREGQELILFSSV</sequence>